<gene>
    <name evidence="2" type="ORF">TKK_002504</name>
</gene>
<feature type="region of interest" description="Disordered" evidence="1">
    <location>
        <begin position="48"/>
        <end position="90"/>
    </location>
</feature>
<proteinExistence type="predicted"/>
<evidence type="ECO:0000313" key="2">
    <source>
        <dbReference type="EMBL" id="KAL3404838.1"/>
    </source>
</evidence>
<organism evidence="2 3">
    <name type="scientific">Trichogramma kaykai</name>
    <dbReference type="NCBI Taxonomy" id="54128"/>
    <lineage>
        <taxon>Eukaryota</taxon>
        <taxon>Metazoa</taxon>
        <taxon>Ecdysozoa</taxon>
        <taxon>Arthropoda</taxon>
        <taxon>Hexapoda</taxon>
        <taxon>Insecta</taxon>
        <taxon>Pterygota</taxon>
        <taxon>Neoptera</taxon>
        <taxon>Endopterygota</taxon>
        <taxon>Hymenoptera</taxon>
        <taxon>Apocrita</taxon>
        <taxon>Proctotrupomorpha</taxon>
        <taxon>Chalcidoidea</taxon>
        <taxon>Trichogrammatidae</taxon>
        <taxon>Trichogramma</taxon>
    </lineage>
</organism>
<dbReference type="EMBL" id="JBJJXI010000022">
    <property type="protein sequence ID" value="KAL3404838.1"/>
    <property type="molecule type" value="Genomic_DNA"/>
</dbReference>
<evidence type="ECO:0000256" key="1">
    <source>
        <dbReference type="SAM" id="MobiDB-lite"/>
    </source>
</evidence>
<accession>A0ABD2XIK8</accession>
<name>A0ABD2XIK8_9HYME</name>
<evidence type="ECO:0000313" key="3">
    <source>
        <dbReference type="Proteomes" id="UP001627154"/>
    </source>
</evidence>
<sequence>MPSFCFPALHLQAHASSCGTRIESIKTKKRMKKKSFRSPNKYDIKLCSSNSRRSHRSRESVADIVSAPRKDPMPIAGKISSTLPRTDKKH</sequence>
<protein>
    <submittedName>
        <fullName evidence="2">Uncharacterized protein</fullName>
    </submittedName>
</protein>
<comment type="caution">
    <text evidence="2">The sequence shown here is derived from an EMBL/GenBank/DDBJ whole genome shotgun (WGS) entry which is preliminary data.</text>
</comment>
<keyword evidence="3" id="KW-1185">Reference proteome</keyword>
<reference evidence="2 3" key="1">
    <citation type="journal article" date="2024" name="bioRxiv">
        <title>A reference genome for Trichogramma kaykai: A tiny desert-dwelling parasitoid wasp with competing sex-ratio distorters.</title>
        <authorList>
            <person name="Culotta J."/>
            <person name="Lindsey A.R."/>
        </authorList>
    </citation>
    <scope>NUCLEOTIDE SEQUENCE [LARGE SCALE GENOMIC DNA]</scope>
    <source>
        <strain evidence="2 3">KSX58</strain>
    </source>
</reference>
<dbReference type="AlphaFoldDB" id="A0ABD2XIK8"/>
<dbReference type="Proteomes" id="UP001627154">
    <property type="component" value="Unassembled WGS sequence"/>
</dbReference>